<name>A0A2W4XV17_9CYAN</name>
<comment type="caution">
    <text evidence="1">The sequence shown here is derived from an EMBL/GenBank/DDBJ whole genome shotgun (WGS) entry which is preliminary data.</text>
</comment>
<proteinExistence type="predicted"/>
<evidence type="ECO:0000313" key="1">
    <source>
        <dbReference type="EMBL" id="PZO38465.1"/>
    </source>
</evidence>
<organism evidence="1 2">
    <name type="scientific">Pseudanabaena frigida</name>
    <dbReference type="NCBI Taxonomy" id="945775"/>
    <lineage>
        <taxon>Bacteria</taxon>
        <taxon>Bacillati</taxon>
        <taxon>Cyanobacteriota</taxon>
        <taxon>Cyanophyceae</taxon>
        <taxon>Pseudanabaenales</taxon>
        <taxon>Pseudanabaenaceae</taxon>
        <taxon>Pseudanabaena</taxon>
    </lineage>
</organism>
<reference evidence="1 2" key="1">
    <citation type="submission" date="2018-04" db="EMBL/GenBank/DDBJ databases">
        <authorList>
            <person name="Go L.Y."/>
            <person name="Mitchell J.A."/>
        </authorList>
    </citation>
    <scope>NUCLEOTIDE SEQUENCE [LARGE SCALE GENOMIC DNA]</scope>
    <source>
        <strain evidence="1">ULC066bin1</strain>
    </source>
</reference>
<dbReference type="AlphaFoldDB" id="A0A2W4XV17"/>
<dbReference type="EMBL" id="QBML01000023">
    <property type="protein sequence ID" value="PZO38465.1"/>
    <property type="molecule type" value="Genomic_DNA"/>
</dbReference>
<sequence length="167" mass="18563">MDIPIVQPNIDTDNFNVFLTDYVYSSDSNRLLSHQDHAIAPEFYGETNGVQPKSGKVFTSVGIFSSRHEAQTAVSELQHHGLLSSQIVMVAKNYQEHENSMNWEYIASDDGLVVVLTELGINVPDTFKFVDAVEDGKFLVVAIVTDCLTSRTHHILNNIGYEAIAAY</sequence>
<protein>
    <submittedName>
        <fullName evidence="1">Uncharacterized protein</fullName>
    </submittedName>
</protein>
<accession>A0A2W4XV17</accession>
<evidence type="ECO:0000313" key="2">
    <source>
        <dbReference type="Proteomes" id="UP000249467"/>
    </source>
</evidence>
<reference evidence="1 2" key="2">
    <citation type="submission" date="2018-06" db="EMBL/GenBank/DDBJ databases">
        <title>Metagenomic assembly of (sub)arctic Cyanobacteria and their associated microbiome from non-axenic cultures.</title>
        <authorList>
            <person name="Baurain D."/>
        </authorList>
    </citation>
    <scope>NUCLEOTIDE SEQUENCE [LARGE SCALE GENOMIC DNA]</scope>
    <source>
        <strain evidence="1">ULC066bin1</strain>
    </source>
</reference>
<dbReference type="Proteomes" id="UP000249467">
    <property type="component" value="Unassembled WGS sequence"/>
</dbReference>
<gene>
    <name evidence="1" type="ORF">DCF19_16200</name>
</gene>